<keyword evidence="1" id="KW-1133">Transmembrane helix</keyword>
<dbReference type="EMBL" id="FUKW01000130">
    <property type="protein sequence ID" value="SJN41324.1"/>
    <property type="molecule type" value="Genomic_DNA"/>
</dbReference>
<proteinExistence type="predicted"/>
<keyword evidence="1" id="KW-0472">Membrane</keyword>
<name>A0A1R4KAZ8_9LACT</name>
<keyword evidence="3" id="KW-0436">Ligase</keyword>
<evidence type="ECO:0000259" key="2">
    <source>
        <dbReference type="Pfam" id="PF09972"/>
    </source>
</evidence>
<dbReference type="GO" id="GO:0004812">
    <property type="term" value="F:aminoacyl-tRNA ligase activity"/>
    <property type="evidence" value="ECO:0007669"/>
    <property type="project" value="UniProtKB-KW"/>
</dbReference>
<dbReference type="Pfam" id="PF09972">
    <property type="entry name" value="DUF2207"/>
    <property type="match status" value="1"/>
</dbReference>
<keyword evidence="3" id="KW-0030">Aminoacyl-tRNA synthetase</keyword>
<gene>
    <name evidence="3" type="ORF">FM115_08855</name>
</gene>
<evidence type="ECO:0000256" key="1">
    <source>
        <dbReference type="SAM" id="Phobius"/>
    </source>
</evidence>
<evidence type="ECO:0000313" key="4">
    <source>
        <dbReference type="Proteomes" id="UP000195611"/>
    </source>
</evidence>
<organism evidence="3 4">
    <name type="scientific">Marinilactibacillus psychrotolerans 42ea</name>
    <dbReference type="NCBI Taxonomy" id="1255609"/>
    <lineage>
        <taxon>Bacteria</taxon>
        <taxon>Bacillati</taxon>
        <taxon>Bacillota</taxon>
        <taxon>Bacilli</taxon>
        <taxon>Lactobacillales</taxon>
        <taxon>Carnobacteriaceae</taxon>
        <taxon>Marinilactibacillus</taxon>
    </lineage>
</organism>
<dbReference type="Proteomes" id="UP000195611">
    <property type="component" value="Unassembled WGS sequence"/>
</dbReference>
<protein>
    <submittedName>
        <fullName evidence="3">Threonyl-tRNA synthetase</fullName>
    </submittedName>
</protein>
<dbReference type="InterPro" id="IPR018702">
    <property type="entry name" value="DUF2207"/>
</dbReference>
<accession>A0A1R4KAZ8</accession>
<sequence>MKKIVSCLMLLMGIGWIVGGQTVYAEDNSMSLIEYDVKLLENGTGIVTEHRKMNMTDGTELYIEMNNLQGSEVTDFSVQGFSNNPDWDSNDSREEKAEEYGILETDDGVELVWGIGEYGEKEYELTYTITNMVRQLEDGQALNWNFNTYGEIAPEAMNIKINGPFDFTQKNVDIWGFGYEGIVELANGGLTSEAQSQLEADGRLVILMQFPDSPFDVTVQANQTLEEQLDKSQDGATYNGDGKLSGWLLSLILGIVLGIPSLLGIVFWRIEVRKKDAGKMRSGYALKKRNKGQTYGDIPYTDGNIFDVSYLLQQIQHGTFEDYFFAYLLKWSKEERIKIHTKETDGWFDKEDTVIELLQRQNYSFNKFDDEVMNFEDKVWSILEEVADLSGKVSEKDMKKWSKKHAKELSELATSMKDESKDILETKGYIRQETTTYLGMKLPFISATREGERLFDRIAQFENHLNDLELDESLSYKQTLPWEEFIIWATLYGKGSDVVESLEKFYPEQWNDWVVQYPYFYGGYHGLYGFSHSMSSGMESGGYNAATGAGGSTSIGGGGGAIGGGGGGAR</sequence>
<dbReference type="RefSeq" id="WP_087059383.1">
    <property type="nucleotide sequence ID" value="NZ_FUKW01000130.1"/>
</dbReference>
<dbReference type="AlphaFoldDB" id="A0A1R4KAZ8"/>
<evidence type="ECO:0000313" key="3">
    <source>
        <dbReference type="EMBL" id="SJN41324.1"/>
    </source>
</evidence>
<feature type="domain" description="DUF2207" evidence="2">
    <location>
        <begin position="31"/>
        <end position="190"/>
    </location>
</feature>
<keyword evidence="1" id="KW-0812">Transmembrane</keyword>
<feature type="transmembrane region" description="Helical" evidence="1">
    <location>
        <begin position="247"/>
        <end position="270"/>
    </location>
</feature>
<reference evidence="3 4" key="1">
    <citation type="submission" date="2017-02" db="EMBL/GenBank/DDBJ databases">
        <authorList>
            <person name="Peterson S.W."/>
        </authorList>
    </citation>
    <scope>NUCLEOTIDE SEQUENCE [LARGE SCALE GENOMIC DNA]</scope>
    <source>
        <strain evidence="3 4">42ea</strain>
    </source>
</reference>